<keyword evidence="1" id="KW-1133">Transmembrane helix</keyword>
<gene>
    <name evidence="4" type="ORF">HOLleu_42332</name>
</gene>
<feature type="signal peptide" evidence="2">
    <location>
        <begin position="1"/>
        <end position="21"/>
    </location>
</feature>
<dbReference type="OrthoDB" id="427518at2759"/>
<dbReference type="EMBL" id="JAIZAY010000056">
    <property type="protein sequence ID" value="KAJ8019219.1"/>
    <property type="molecule type" value="Genomic_DNA"/>
</dbReference>
<dbReference type="InterPro" id="IPR027417">
    <property type="entry name" value="P-loop_NTPase"/>
</dbReference>
<dbReference type="SUPFAM" id="SSF52540">
    <property type="entry name" value="P-loop containing nucleoside triphosphate hydrolases"/>
    <property type="match status" value="1"/>
</dbReference>
<evidence type="ECO:0000313" key="5">
    <source>
        <dbReference type="Proteomes" id="UP001152320"/>
    </source>
</evidence>
<name>A0A9Q1BBN5_HOLLE</name>
<evidence type="ECO:0000256" key="1">
    <source>
        <dbReference type="SAM" id="Phobius"/>
    </source>
</evidence>
<keyword evidence="1" id="KW-0812">Transmembrane</keyword>
<dbReference type="AlphaFoldDB" id="A0A9Q1BBN5"/>
<dbReference type="InterPro" id="IPR036179">
    <property type="entry name" value="Ig-like_dom_sf"/>
</dbReference>
<evidence type="ECO:0000259" key="3">
    <source>
        <dbReference type="PROSITE" id="PS50837"/>
    </source>
</evidence>
<keyword evidence="5" id="KW-1185">Reference proteome</keyword>
<dbReference type="SUPFAM" id="SSF48726">
    <property type="entry name" value="Immunoglobulin"/>
    <property type="match status" value="1"/>
</dbReference>
<keyword evidence="1" id="KW-0472">Membrane</keyword>
<protein>
    <submittedName>
        <fullName evidence="4">NLR family CARD domain-containing protein 4</fullName>
    </submittedName>
</protein>
<dbReference type="PROSITE" id="PS50837">
    <property type="entry name" value="NACHT"/>
    <property type="match status" value="1"/>
</dbReference>
<reference evidence="4" key="1">
    <citation type="submission" date="2021-10" db="EMBL/GenBank/DDBJ databases">
        <title>Tropical sea cucumber genome reveals ecological adaptation and Cuvierian tubules defense mechanism.</title>
        <authorList>
            <person name="Chen T."/>
        </authorList>
    </citation>
    <scope>NUCLEOTIDE SEQUENCE</scope>
    <source>
        <strain evidence="4">Nanhai2018</strain>
        <tissue evidence="4">Muscle</tissue>
    </source>
</reference>
<feature type="domain" description="NACHT" evidence="3">
    <location>
        <begin position="619"/>
        <end position="741"/>
    </location>
</feature>
<feature type="chain" id="PRO_5040405253" evidence="2">
    <location>
        <begin position="22"/>
        <end position="1188"/>
    </location>
</feature>
<dbReference type="Proteomes" id="UP001152320">
    <property type="component" value="Unassembled WGS sequence"/>
</dbReference>
<dbReference type="PANTHER" id="PTHR46312:SF2">
    <property type="entry name" value="NUCLEOTIDE-BINDING OLIGOMERIZATION DOMAIN-CONTAINING PROTEIN 2-LIKE"/>
    <property type="match status" value="1"/>
</dbReference>
<feature type="transmembrane region" description="Helical" evidence="1">
    <location>
        <begin position="475"/>
        <end position="497"/>
    </location>
</feature>
<accession>A0A9Q1BBN5</accession>
<sequence length="1188" mass="135370">MTMTLAGLFTSLTMLMTIISADIPITPSCDSPQYLNFGATGTLNCVFHEEFFSVLWYNTTDYSHNDPILHYQNLIKSGSGYDSGEYDIHPNGSLVINEVLLQHETVFTVAYVQTKKEGPKLFNVLVVTIVQPEVKFPCINICGNHTWQCYTQVNSNPIQCTIRGVRPNVTLKWMARTKSGDMIISNEMSTASEGLTYTSQTLVNDIFRYSPLLVLLVCIATSQPGLLENNESMILVQNGNPYVPPSKVISRYIQHHAVMNLSCSKNDVGFVVWKKADSVDDTTHQLLVYSVFTGNKVSKIFLENAKLENRGSLVVPSVEISHEGVYYCIFGDGISDGVKMYDVTVIGFPQPPYLMVEGCNFEQHCSLEVKYEGSLTCSVKAIRPQVQLNWRAFYDRDIDSIHFTSHQLQVKENGEKFDVTLTTMYHVIDESRDQLTVECVITETNEMVFDMSTKVDMLFVKEEVTVVPPSSSKTWIFIVFAILVLVALAIFATLCIAKRLRNKSTTKGEISKTEEKEPMFTETTLRKEGDQNLELHAMSSKLKFEEMKQLLIDHLKEKYKDLYDAIQPIPYIRDRLYCVDNIFVEGGIELLCHTGGADNKWERLNSYNDIFNDQRIELIRLILEGEPGYGKSTVTLQLAFDWCNQKQSSKLKDTEILILLRLRQLGGVPSILTSIKHFLLPRDSLLQEGDIATVLSNTESVVVILDGYDEYPDQDKSSDVMKILGRDMFQKFQVILTTRSSCLPKRYSPQTKRVRLTGFDHNAQENYIRKALMTKDNDAVEKMKSRLQENPLLSGLSQVPLFFVMFAHMLGESKTLSNFDSVTSFFHHMISCFHEHMKIKMADENVKEYELFENDHQSLDKVAFEALSGKNRQIVWMRGDLRRKLGKNFYDAYIRIGILVEEEVLRYDKESTRYSIQKETEVRFYHKLFCEWYAAHYLSKYATKSVPIKLGNMIKKMSPFDLQYLYRFACGIDATASGKIIKHIKKIEGGDRFAILCILEQTGTIDNVKDTIRQLCAEGITISDDDSLLLQMSSLQLLEIAGKNEIPVSLVRLHNSLESVNLSTKALKTNSGISLTSVIPMKRLQVSLTTRAMTTDEAVSVLKFSSHCPSLKDVWYLGCVPPRSFEDHATLSTLQSRDVKVQWRRTESHPVYVLNLQTGCWENENDGSEPTTEDFERTDWVAERNKRH</sequence>
<dbReference type="PANTHER" id="PTHR46312">
    <property type="entry name" value="NACHT DOMAIN-CONTAINING PROTEIN"/>
    <property type="match status" value="1"/>
</dbReference>
<proteinExistence type="predicted"/>
<dbReference type="InterPro" id="IPR007111">
    <property type="entry name" value="NACHT_NTPase"/>
</dbReference>
<dbReference type="Pfam" id="PF05729">
    <property type="entry name" value="NACHT"/>
    <property type="match status" value="1"/>
</dbReference>
<keyword evidence="2" id="KW-0732">Signal</keyword>
<comment type="caution">
    <text evidence="4">The sequence shown here is derived from an EMBL/GenBank/DDBJ whole genome shotgun (WGS) entry which is preliminary data.</text>
</comment>
<dbReference type="Gene3D" id="3.40.50.300">
    <property type="entry name" value="P-loop containing nucleotide triphosphate hydrolases"/>
    <property type="match status" value="1"/>
</dbReference>
<feature type="transmembrane region" description="Helical" evidence="1">
    <location>
        <begin position="792"/>
        <end position="811"/>
    </location>
</feature>
<organism evidence="4 5">
    <name type="scientific">Holothuria leucospilota</name>
    <name type="common">Black long sea cucumber</name>
    <name type="synonym">Mertensiothuria leucospilota</name>
    <dbReference type="NCBI Taxonomy" id="206669"/>
    <lineage>
        <taxon>Eukaryota</taxon>
        <taxon>Metazoa</taxon>
        <taxon>Echinodermata</taxon>
        <taxon>Eleutherozoa</taxon>
        <taxon>Echinozoa</taxon>
        <taxon>Holothuroidea</taxon>
        <taxon>Aspidochirotacea</taxon>
        <taxon>Aspidochirotida</taxon>
        <taxon>Holothuriidae</taxon>
        <taxon>Holothuria</taxon>
    </lineage>
</organism>
<evidence type="ECO:0000313" key="4">
    <source>
        <dbReference type="EMBL" id="KAJ8019219.1"/>
    </source>
</evidence>
<evidence type="ECO:0000256" key="2">
    <source>
        <dbReference type="SAM" id="SignalP"/>
    </source>
</evidence>